<dbReference type="Proteomes" id="UP001499909">
    <property type="component" value="Unassembled WGS sequence"/>
</dbReference>
<keyword evidence="3" id="KW-1185">Reference proteome</keyword>
<gene>
    <name evidence="2" type="ORF">GCM10022406_06540</name>
</gene>
<evidence type="ECO:0000313" key="3">
    <source>
        <dbReference type="Proteomes" id="UP001499909"/>
    </source>
</evidence>
<name>A0ABP7MJJ8_9BACT</name>
<feature type="chain" id="PRO_5046143172" description="DUF5103 domain-containing protein" evidence="1">
    <location>
        <begin position="26"/>
        <end position="261"/>
    </location>
</feature>
<organism evidence="2 3">
    <name type="scientific">Hymenobacter algoricola</name>
    <dbReference type="NCBI Taxonomy" id="486267"/>
    <lineage>
        <taxon>Bacteria</taxon>
        <taxon>Pseudomonadati</taxon>
        <taxon>Bacteroidota</taxon>
        <taxon>Cytophagia</taxon>
        <taxon>Cytophagales</taxon>
        <taxon>Hymenobacteraceae</taxon>
        <taxon>Hymenobacter</taxon>
    </lineage>
</organism>
<protein>
    <recommendedName>
        <fullName evidence="4">DUF5103 domain-containing protein</fullName>
    </recommendedName>
</protein>
<evidence type="ECO:0008006" key="4">
    <source>
        <dbReference type="Google" id="ProtNLM"/>
    </source>
</evidence>
<keyword evidence="1" id="KW-0732">Signal</keyword>
<evidence type="ECO:0000256" key="1">
    <source>
        <dbReference type="SAM" id="SignalP"/>
    </source>
</evidence>
<comment type="caution">
    <text evidence="2">The sequence shown here is derived from an EMBL/GenBank/DDBJ whole genome shotgun (WGS) entry which is preliminary data.</text>
</comment>
<dbReference type="EMBL" id="BAABDH010000013">
    <property type="protein sequence ID" value="GAA3922998.1"/>
    <property type="molecule type" value="Genomic_DNA"/>
</dbReference>
<evidence type="ECO:0000313" key="2">
    <source>
        <dbReference type="EMBL" id="GAA3922998.1"/>
    </source>
</evidence>
<feature type="signal peptide" evidence="1">
    <location>
        <begin position="1"/>
        <end position="25"/>
    </location>
</feature>
<accession>A0ABP7MJJ8</accession>
<sequence>MSGFRLFLKLAALLGLAGGPFAARAQAPLLRDLVIRTDTARAALSRQTVLVQNEPHLYFAYRQDDETAELLVYPQTWRPQTPLRLRRSADFTLLDSLTAVGNQYYRTKVRFRDLTAARFLQLTFVQANDSAGRPPRSQTVSLLPVTRTTLELKATDPELFIGEEKVFDLTSNNPKNVRVSGEWTRGQDIDYRLVQEQGQLRLRVVANALGARVLTVRAQTERPFLTDNNRRLSYALAPLRQEFVVKASRLRFLSVDKKEGA</sequence>
<reference evidence="3" key="1">
    <citation type="journal article" date="2019" name="Int. J. Syst. Evol. Microbiol.">
        <title>The Global Catalogue of Microorganisms (GCM) 10K type strain sequencing project: providing services to taxonomists for standard genome sequencing and annotation.</title>
        <authorList>
            <consortium name="The Broad Institute Genomics Platform"/>
            <consortium name="The Broad Institute Genome Sequencing Center for Infectious Disease"/>
            <person name="Wu L."/>
            <person name="Ma J."/>
        </authorList>
    </citation>
    <scope>NUCLEOTIDE SEQUENCE [LARGE SCALE GENOMIC DNA]</scope>
    <source>
        <strain evidence="3">JCM 17214</strain>
    </source>
</reference>
<proteinExistence type="predicted"/>
<dbReference type="RefSeq" id="WP_345110031.1">
    <property type="nucleotide sequence ID" value="NZ_BAABDH010000013.1"/>
</dbReference>